<evidence type="ECO:0000256" key="2">
    <source>
        <dbReference type="SAM" id="Coils"/>
    </source>
</evidence>
<dbReference type="Gene3D" id="3.30.420.10">
    <property type="entry name" value="Ribonuclease H-like superfamily/Ribonuclease H"/>
    <property type="match status" value="1"/>
</dbReference>
<reference evidence="5 6" key="1">
    <citation type="submission" date="2014-02" db="EMBL/GenBank/DDBJ databases">
        <title>Single nucleus genome sequencing reveals high similarity among nuclei of an endomycorrhizal fungus.</title>
        <authorList>
            <person name="Lin K."/>
            <person name="Geurts R."/>
            <person name="Zhang Z."/>
            <person name="Limpens E."/>
            <person name="Saunders D.G."/>
            <person name="Mu D."/>
            <person name="Pang E."/>
            <person name="Cao H."/>
            <person name="Cha H."/>
            <person name="Lin T."/>
            <person name="Zhou Q."/>
            <person name="Shang Y."/>
            <person name="Li Y."/>
            <person name="Ivanov S."/>
            <person name="Sharma T."/>
            <person name="Velzen R.V."/>
            <person name="Ruijter N.D."/>
            <person name="Aanen D.K."/>
            <person name="Win J."/>
            <person name="Kamoun S."/>
            <person name="Bisseling T."/>
            <person name="Huang S."/>
        </authorList>
    </citation>
    <scope>NUCLEOTIDE SEQUENCE [LARGE SCALE GENOMIC DNA]</scope>
    <source>
        <strain evidence="6">DAOM197198w</strain>
    </source>
</reference>
<dbReference type="GO" id="GO:0003677">
    <property type="term" value="F:DNA binding"/>
    <property type="evidence" value="ECO:0007669"/>
    <property type="project" value="UniProtKB-KW"/>
</dbReference>
<dbReference type="OrthoDB" id="2440324at2759"/>
<dbReference type="Pfam" id="PF03221">
    <property type="entry name" value="HTH_Tnp_Tc5"/>
    <property type="match status" value="1"/>
</dbReference>
<dbReference type="Pfam" id="PF03184">
    <property type="entry name" value="DDE_1"/>
    <property type="match status" value="1"/>
</dbReference>
<evidence type="ECO:0000313" key="5">
    <source>
        <dbReference type="EMBL" id="EXX53800.1"/>
    </source>
</evidence>
<gene>
    <name evidence="5" type="ORF">RirG_240590</name>
</gene>
<comment type="caution">
    <text evidence="5">The sequence shown here is derived from an EMBL/GenBank/DDBJ whole genome shotgun (WGS) entry which is preliminary data.</text>
</comment>
<evidence type="ECO:0000256" key="1">
    <source>
        <dbReference type="ARBA" id="ARBA00023125"/>
    </source>
</evidence>
<evidence type="ECO:0000313" key="6">
    <source>
        <dbReference type="Proteomes" id="UP000022910"/>
    </source>
</evidence>
<dbReference type="SUPFAM" id="SSF46689">
    <property type="entry name" value="Homeodomain-like"/>
    <property type="match status" value="2"/>
</dbReference>
<dbReference type="HOGENOM" id="CLU_018294_0_3_1"/>
<dbReference type="InterPro" id="IPR004875">
    <property type="entry name" value="DDE_SF_endonuclease_dom"/>
</dbReference>
<dbReference type="OMA" id="WMTSLIF"/>
<dbReference type="GO" id="GO:0005634">
    <property type="term" value="C:nucleus"/>
    <property type="evidence" value="ECO:0007669"/>
    <property type="project" value="TreeGrafter"/>
</dbReference>
<dbReference type="PANTHER" id="PTHR19303:SF73">
    <property type="entry name" value="PROTEIN PDC2"/>
    <property type="match status" value="1"/>
</dbReference>
<dbReference type="InterPro" id="IPR050863">
    <property type="entry name" value="CenT-Element_Derived"/>
</dbReference>
<proteinExistence type="predicted"/>
<dbReference type="PANTHER" id="PTHR19303">
    <property type="entry name" value="TRANSPOSON"/>
    <property type="match status" value="1"/>
</dbReference>
<sequence>MPKVNPKKQLNEVPKNQEVVPKNKRRSLTAAQKKEICLKKISTPSLKQIDLSKEYNVSEGMISDILKARDRWLAIDDNSHQASLKREKKIPFPIIEDALTLWVENALQAGLVITDNILSTKALEFAYLCKEEKFKGSNGWVDNFKKRHNLKQYNMHGEAASAPLQDLEAMREDIRQTLKDYDPKDVFNCDETGLFWKMRPSRTISNGPTAGTKQSKDRVTVLLTCNAIGSEKLPPLLIHKYENPRALKNLDKKTFPVDYYWNSKSWMQVSIWNQYLKKLDSKMRNQGRNILLLIDNAPSHALYETTHLTNITLKFLPPNTTAHLQPCDQGIINSFKAQYRKLYLHNRVKVFDNYNEYGTKPVEIDIKKCIKYVARAWENVTSTTIENCWLKADILPKYNSENEIHINDYDPDAQVYHTHIKELREVQELIDMLDFESPFTADEYIQYDSAEITTEILSNDEILKVVLPDNQEKEAEELLNPLPLVTHSEAIETYDKVILYLEQQEDSYDKKKEELKFIKKLRKEALRQRFISAKQINIDSFIESK</sequence>
<dbReference type="Gene3D" id="1.10.10.60">
    <property type="entry name" value="Homeodomain-like"/>
    <property type="match status" value="2"/>
</dbReference>
<dbReference type="InterPro" id="IPR009057">
    <property type="entry name" value="Homeodomain-like_sf"/>
</dbReference>
<feature type="domain" description="HTH CENPB-type" evidence="4">
    <location>
        <begin position="83"/>
        <end position="154"/>
    </location>
</feature>
<feature type="coiled-coil region" evidence="2">
    <location>
        <begin position="501"/>
        <end position="528"/>
    </location>
</feature>
<keyword evidence="1" id="KW-0238">DNA-binding</keyword>
<dbReference type="InterPro" id="IPR036397">
    <property type="entry name" value="RNaseH_sf"/>
</dbReference>
<evidence type="ECO:0000256" key="3">
    <source>
        <dbReference type="SAM" id="MobiDB-lite"/>
    </source>
</evidence>
<dbReference type="Proteomes" id="UP000022910">
    <property type="component" value="Unassembled WGS sequence"/>
</dbReference>
<dbReference type="AlphaFoldDB" id="A0A015IIB1"/>
<evidence type="ECO:0000259" key="4">
    <source>
        <dbReference type="PROSITE" id="PS51253"/>
    </source>
</evidence>
<organism evidence="5 6">
    <name type="scientific">Rhizophagus irregularis (strain DAOM 197198w)</name>
    <name type="common">Glomus intraradices</name>
    <dbReference type="NCBI Taxonomy" id="1432141"/>
    <lineage>
        <taxon>Eukaryota</taxon>
        <taxon>Fungi</taxon>
        <taxon>Fungi incertae sedis</taxon>
        <taxon>Mucoromycota</taxon>
        <taxon>Glomeromycotina</taxon>
        <taxon>Glomeromycetes</taxon>
        <taxon>Glomerales</taxon>
        <taxon>Glomeraceae</taxon>
        <taxon>Rhizophagus</taxon>
    </lineage>
</organism>
<accession>A0A015IIB1</accession>
<protein>
    <submittedName>
        <fullName evidence="5">Pdc2p</fullName>
    </submittedName>
</protein>
<name>A0A015IIB1_RHIIW</name>
<dbReference type="PROSITE" id="PS51253">
    <property type="entry name" value="HTH_CENPB"/>
    <property type="match status" value="1"/>
</dbReference>
<feature type="region of interest" description="Disordered" evidence="3">
    <location>
        <begin position="1"/>
        <end position="26"/>
    </location>
</feature>
<keyword evidence="6" id="KW-1185">Reference proteome</keyword>
<dbReference type="InterPro" id="IPR006600">
    <property type="entry name" value="HTH_CenpB_DNA-bd_dom"/>
</dbReference>
<keyword evidence="2" id="KW-0175">Coiled coil</keyword>
<dbReference type="SMART" id="SM00674">
    <property type="entry name" value="CENPB"/>
    <property type="match status" value="1"/>
</dbReference>
<dbReference type="EMBL" id="JEMT01028753">
    <property type="protein sequence ID" value="EXX53800.1"/>
    <property type="molecule type" value="Genomic_DNA"/>
</dbReference>